<accession>A0A7M1RWF0</accession>
<evidence type="ECO:0000313" key="3">
    <source>
        <dbReference type="Proteomes" id="UP000593979"/>
    </source>
</evidence>
<feature type="compositionally biased region" description="Polar residues" evidence="1">
    <location>
        <begin position="32"/>
        <end position="41"/>
    </location>
</feature>
<dbReference type="RefSeq" id="YP_010110915.1">
    <property type="nucleotide sequence ID" value="NC_055876.1"/>
</dbReference>
<dbReference type="GeneID" id="65129238"/>
<name>A0A7M1RWF0_9CAUD</name>
<dbReference type="EMBL" id="MT774383">
    <property type="protein sequence ID" value="QOR58757.1"/>
    <property type="molecule type" value="Genomic_DNA"/>
</dbReference>
<organism evidence="2 3">
    <name type="scientific">uncultured phage cr11_1</name>
    <dbReference type="NCBI Taxonomy" id="2772067"/>
    <lineage>
        <taxon>Viruses</taxon>
        <taxon>Duplodnaviria</taxon>
        <taxon>Heunggongvirae</taxon>
        <taxon>Uroviricota</taxon>
        <taxon>Caudoviricetes</taxon>
        <taxon>Crassvirales</taxon>
        <taxon>Intestiviridae</taxon>
        <taxon>Crudevirinae</taxon>
        <taxon>Delmidovirus</taxon>
        <taxon>Delmidovirus splanchnicus</taxon>
    </lineage>
</organism>
<reference evidence="2 3" key="1">
    <citation type="submission" date="2020-07" db="EMBL/GenBank/DDBJ databases">
        <title>Taxonomic proposal: Crassvirales, a new order of highly abundant and diverse bacterial viruses.</title>
        <authorList>
            <person name="Shkoporov A.N."/>
            <person name="Stockdale S.R."/>
            <person name="Guerin E."/>
            <person name="Ross R.P."/>
            <person name="Hill C."/>
        </authorList>
    </citation>
    <scope>NUCLEOTIDE SEQUENCE [LARGE SCALE GENOMIC DNA]</scope>
</reference>
<sequence length="54" mass="6213">MITYIPPKDKLDASTITMDSELVHTDLDNNAEFDNSNTEQEVQFDKDNQFGFND</sequence>
<evidence type="ECO:0000256" key="1">
    <source>
        <dbReference type="SAM" id="MobiDB-lite"/>
    </source>
</evidence>
<dbReference type="KEGG" id="vg:65129238"/>
<keyword evidence="3" id="KW-1185">Reference proteome</keyword>
<protein>
    <submittedName>
        <fullName evidence="2">Uncharacterized protein</fullName>
    </submittedName>
</protein>
<proteinExistence type="predicted"/>
<evidence type="ECO:0000313" key="2">
    <source>
        <dbReference type="EMBL" id="QOR58757.1"/>
    </source>
</evidence>
<feature type="region of interest" description="Disordered" evidence="1">
    <location>
        <begin position="30"/>
        <end position="54"/>
    </location>
</feature>
<dbReference type="Proteomes" id="UP000593979">
    <property type="component" value="Segment"/>
</dbReference>